<comment type="caution">
    <text evidence="1">The sequence shown here is derived from an EMBL/GenBank/DDBJ whole genome shotgun (WGS) entry which is preliminary data.</text>
</comment>
<evidence type="ECO:0000313" key="1">
    <source>
        <dbReference type="EMBL" id="MDT3318138.1"/>
    </source>
</evidence>
<keyword evidence="2" id="KW-1185">Reference proteome</keyword>
<evidence type="ECO:0000313" key="2">
    <source>
        <dbReference type="Proteomes" id="UP001251849"/>
    </source>
</evidence>
<dbReference type="InterPro" id="IPR008928">
    <property type="entry name" value="6-hairpin_glycosidase_sf"/>
</dbReference>
<sequence>MSNSTSWAINEESTDPMTDVVFSPAPTFLTSLETDDRLRASVARLRGRDYGTTAAIEESTASDWPGDVAGRLLLTLSRFARDGHETRDRTRELFEAMLDTTADVGYFGTASANEINEQQVACHGWVVSAYLQYEVVSDDPRALDAATRVVDELILPALAKLSQYPRERELVDIGEPSGTAMMERNGWLLSTDTWCVFLALNALVPVWERTRRRDIHRAIVDMAGVANEVDFVAQRAQLHASLAAARNLARFAVLSGSEEAENAAVRIYRDYVQSGRTLNWATFNWFGRHDTWTEPCAIVDSIGLEFALFDLTGDPGHLENIRRIEHNAMAFAQRDDGSFGLDAIATAAHPEIYSISDDAWWCCTMRGALGVIDLRDRSARFNDQSRCVEVLVPRSGIFEDARLPGWRLLFVKQGDVLTIEVASAPQEDCSLTLAFPGIHDPATLPAKEGSTLVIPLPADETVEEVAAGQFVRMRGDVLLDANRQALAGGDRGLTAASRTLTFSATPSTPG</sequence>
<dbReference type="RefSeq" id="WP_311863482.1">
    <property type="nucleotide sequence ID" value="NZ_JAUZVV010000003.1"/>
</dbReference>
<dbReference type="SUPFAM" id="SSF48208">
    <property type="entry name" value="Six-hairpin glycosidases"/>
    <property type="match status" value="1"/>
</dbReference>
<accession>A0ABU3GEB7</accession>
<protein>
    <submittedName>
        <fullName evidence="1">Uncharacterized protein</fullName>
    </submittedName>
</protein>
<gene>
    <name evidence="1" type="ORF">Q9S71_15020</name>
</gene>
<dbReference type="Proteomes" id="UP001251849">
    <property type="component" value="Unassembled WGS sequence"/>
</dbReference>
<dbReference type="EMBL" id="JAUZVV010000003">
    <property type="protein sequence ID" value="MDT3318138.1"/>
    <property type="molecule type" value="Genomic_DNA"/>
</dbReference>
<reference evidence="1 2" key="1">
    <citation type="submission" date="2023-08" db="EMBL/GenBank/DDBJ databases">
        <title>Microbacterium aquilitoris sp. nov. and Microbacterium gwkjibeachense sp. nov., isolated from beach.</title>
        <authorList>
            <person name="Lee S.D."/>
            <person name="Yang H."/>
            <person name="Kim I."/>
        </authorList>
    </citation>
    <scope>NUCLEOTIDE SEQUENCE [LARGE SCALE GENOMIC DNA]</scope>
    <source>
        <strain evidence="1 2">KSW4-11</strain>
    </source>
</reference>
<name>A0ABU3GEB7_9MICO</name>
<organism evidence="1 2">
    <name type="scientific">Microbacterium gawkjiense</name>
    <dbReference type="NCBI Taxonomy" id="3067309"/>
    <lineage>
        <taxon>Bacteria</taxon>
        <taxon>Bacillati</taxon>
        <taxon>Actinomycetota</taxon>
        <taxon>Actinomycetes</taxon>
        <taxon>Micrococcales</taxon>
        <taxon>Microbacteriaceae</taxon>
        <taxon>Microbacterium</taxon>
    </lineage>
</organism>
<proteinExistence type="predicted"/>